<comment type="similarity">
    <text evidence="2">Belongs to the autoinducer-2 exporter (AI-2E) (TC 2.A.86) family.</text>
</comment>
<dbReference type="PANTHER" id="PTHR21716">
    <property type="entry name" value="TRANSMEMBRANE PROTEIN"/>
    <property type="match status" value="1"/>
</dbReference>
<dbReference type="RefSeq" id="WP_231691162.1">
    <property type="nucleotide sequence ID" value="NZ_CP036298.1"/>
</dbReference>
<dbReference type="GO" id="GO:0005886">
    <property type="term" value="C:plasma membrane"/>
    <property type="evidence" value="ECO:0007669"/>
    <property type="project" value="UniProtKB-SubCell"/>
</dbReference>
<gene>
    <name evidence="9" type="primary">tqsA_1</name>
    <name evidence="9" type="ORF">Q31a_25710</name>
</gene>
<evidence type="ECO:0000256" key="2">
    <source>
        <dbReference type="ARBA" id="ARBA00009773"/>
    </source>
</evidence>
<feature type="transmembrane region" description="Helical" evidence="8">
    <location>
        <begin position="290"/>
        <end position="313"/>
    </location>
</feature>
<keyword evidence="10" id="KW-1185">Reference proteome</keyword>
<keyword evidence="4" id="KW-1003">Cell membrane</keyword>
<evidence type="ECO:0000256" key="6">
    <source>
        <dbReference type="ARBA" id="ARBA00022989"/>
    </source>
</evidence>
<dbReference type="GO" id="GO:0055085">
    <property type="term" value="P:transmembrane transport"/>
    <property type="evidence" value="ECO:0007669"/>
    <property type="project" value="TreeGrafter"/>
</dbReference>
<dbReference type="Pfam" id="PF01594">
    <property type="entry name" value="AI-2E_transport"/>
    <property type="match status" value="2"/>
</dbReference>
<keyword evidence="5 8" id="KW-0812">Transmembrane</keyword>
<proteinExistence type="inferred from homology"/>
<evidence type="ECO:0000313" key="9">
    <source>
        <dbReference type="EMBL" id="QDV24256.1"/>
    </source>
</evidence>
<sequence>MPNSLTSGKIATICLVIIATSVATHMIYWLRPVLVPFVVALFVVSGITPLLDTLEKRLKVNRLVAATLTFLCGLVTMGVLGACLWLSVAQMSEQGEAYQTRVKELVTKTQDWLDLDRHSLFGFSMSGEEDEPQKIAADLPNGLGPSASIRPEVQPDEDAIADAHVLPNGLPHSGIFAESHDPTLAAIRPADPQNSASGQKKFRQLIDSSLRAWLGKLSSELLGLISTSVVVLIYVFFLLLGSVETTPQTGYWIALDQQVRSYLFLKTIISILTGAAFGCALWIFGVPMSLSFGVLAFLLNYIPNVGPLVASLLPIPFILLNPDGTLMWMVGAISVTTAIQVVSGSVIEPKLMGESSDLHPVVILLALMFWGMMWGITGMFLATPITAGIKIVLESTESTKPFANILAGRFSTAAANTNRAET</sequence>
<name>A0A518G6P9_9BACT</name>
<feature type="transmembrane region" description="Helical" evidence="8">
    <location>
        <begin position="63"/>
        <end position="88"/>
    </location>
</feature>
<evidence type="ECO:0000313" key="10">
    <source>
        <dbReference type="Proteomes" id="UP000318017"/>
    </source>
</evidence>
<feature type="transmembrane region" description="Helical" evidence="8">
    <location>
        <begin position="262"/>
        <end position="284"/>
    </location>
</feature>
<feature type="transmembrane region" description="Helical" evidence="8">
    <location>
        <begin position="325"/>
        <end position="347"/>
    </location>
</feature>
<dbReference type="EMBL" id="CP036298">
    <property type="protein sequence ID" value="QDV24256.1"/>
    <property type="molecule type" value="Genomic_DNA"/>
</dbReference>
<organism evidence="9 10">
    <name type="scientific">Aureliella helgolandensis</name>
    <dbReference type="NCBI Taxonomy" id="2527968"/>
    <lineage>
        <taxon>Bacteria</taxon>
        <taxon>Pseudomonadati</taxon>
        <taxon>Planctomycetota</taxon>
        <taxon>Planctomycetia</taxon>
        <taxon>Pirellulales</taxon>
        <taxon>Pirellulaceae</taxon>
        <taxon>Aureliella</taxon>
    </lineage>
</organism>
<dbReference type="InterPro" id="IPR002549">
    <property type="entry name" value="AI-2E-like"/>
</dbReference>
<protein>
    <submittedName>
        <fullName evidence="9">AI-2 transport protein TqsA</fullName>
    </submittedName>
</protein>
<dbReference type="PANTHER" id="PTHR21716:SF53">
    <property type="entry name" value="PERMEASE PERM-RELATED"/>
    <property type="match status" value="1"/>
</dbReference>
<accession>A0A518G6P9</accession>
<comment type="subcellular location">
    <subcellularLocation>
        <location evidence="1">Cell membrane</location>
        <topology evidence="1">Multi-pass membrane protein</topology>
    </subcellularLocation>
</comment>
<feature type="transmembrane region" description="Helical" evidence="8">
    <location>
        <begin position="359"/>
        <end position="382"/>
    </location>
</feature>
<feature type="transmembrane region" description="Helical" evidence="8">
    <location>
        <begin position="221"/>
        <end position="241"/>
    </location>
</feature>
<feature type="transmembrane region" description="Helical" evidence="8">
    <location>
        <begin position="33"/>
        <end position="51"/>
    </location>
</feature>
<evidence type="ECO:0000256" key="7">
    <source>
        <dbReference type="ARBA" id="ARBA00023136"/>
    </source>
</evidence>
<dbReference type="Proteomes" id="UP000318017">
    <property type="component" value="Chromosome"/>
</dbReference>
<evidence type="ECO:0000256" key="5">
    <source>
        <dbReference type="ARBA" id="ARBA00022692"/>
    </source>
</evidence>
<evidence type="ECO:0000256" key="1">
    <source>
        <dbReference type="ARBA" id="ARBA00004651"/>
    </source>
</evidence>
<dbReference type="AlphaFoldDB" id="A0A518G6P9"/>
<reference evidence="9 10" key="1">
    <citation type="submission" date="2019-02" db="EMBL/GenBank/DDBJ databases">
        <title>Deep-cultivation of Planctomycetes and their phenomic and genomic characterization uncovers novel biology.</title>
        <authorList>
            <person name="Wiegand S."/>
            <person name="Jogler M."/>
            <person name="Boedeker C."/>
            <person name="Pinto D."/>
            <person name="Vollmers J."/>
            <person name="Rivas-Marin E."/>
            <person name="Kohn T."/>
            <person name="Peeters S.H."/>
            <person name="Heuer A."/>
            <person name="Rast P."/>
            <person name="Oberbeckmann S."/>
            <person name="Bunk B."/>
            <person name="Jeske O."/>
            <person name="Meyerdierks A."/>
            <person name="Storesund J.E."/>
            <person name="Kallscheuer N."/>
            <person name="Luecker S."/>
            <person name="Lage O.M."/>
            <person name="Pohl T."/>
            <person name="Merkel B.J."/>
            <person name="Hornburger P."/>
            <person name="Mueller R.-W."/>
            <person name="Bruemmer F."/>
            <person name="Labrenz M."/>
            <person name="Spormann A.M."/>
            <person name="Op den Camp H."/>
            <person name="Overmann J."/>
            <person name="Amann R."/>
            <person name="Jetten M.S.M."/>
            <person name="Mascher T."/>
            <person name="Medema M.H."/>
            <person name="Devos D.P."/>
            <person name="Kaster A.-K."/>
            <person name="Ovreas L."/>
            <person name="Rohde M."/>
            <person name="Galperin M.Y."/>
            <person name="Jogler C."/>
        </authorList>
    </citation>
    <scope>NUCLEOTIDE SEQUENCE [LARGE SCALE GENOMIC DNA]</scope>
    <source>
        <strain evidence="9 10">Q31a</strain>
    </source>
</reference>
<evidence type="ECO:0000256" key="3">
    <source>
        <dbReference type="ARBA" id="ARBA00022448"/>
    </source>
</evidence>
<evidence type="ECO:0000256" key="4">
    <source>
        <dbReference type="ARBA" id="ARBA00022475"/>
    </source>
</evidence>
<evidence type="ECO:0000256" key="8">
    <source>
        <dbReference type="SAM" id="Phobius"/>
    </source>
</evidence>
<keyword evidence="7 8" id="KW-0472">Membrane</keyword>
<dbReference type="KEGG" id="ahel:Q31a_25710"/>
<keyword evidence="6 8" id="KW-1133">Transmembrane helix</keyword>
<keyword evidence="3" id="KW-0813">Transport</keyword>